<dbReference type="InterPro" id="IPR039425">
    <property type="entry name" value="RNA_pol_sigma-70-like"/>
</dbReference>
<dbReference type="SUPFAM" id="SSF88659">
    <property type="entry name" value="Sigma3 and sigma4 domains of RNA polymerase sigma factors"/>
    <property type="match status" value="1"/>
</dbReference>
<keyword evidence="4" id="KW-0238">DNA-binding</keyword>
<dbReference type="Gene3D" id="1.10.1740.10">
    <property type="match status" value="1"/>
</dbReference>
<dbReference type="InterPro" id="IPR013325">
    <property type="entry name" value="RNA_pol_sigma_r2"/>
</dbReference>
<dbReference type="PANTHER" id="PTHR43133">
    <property type="entry name" value="RNA POLYMERASE ECF-TYPE SIGMA FACTO"/>
    <property type="match status" value="1"/>
</dbReference>
<evidence type="ECO:0000256" key="1">
    <source>
        <dbReference type="ARBA" id="ARBA00010641"/>
    </source>
</evidence>
<dbReference type="GO" id="GO:0003677">
    <property type="term" value="F:DNA binding"/>
    <property type="evidence" value="ECO:0007669"/>
    <property type="project" value="UniProtKB-KW"/>
</dbReference>
<feature type="domain" description="RNA polymerase sigma-70 region 2" evidence="6">
    <location>
        <begin position="23"/>
        <end position="89"/>
    </location>
</feature>
<dbReference type="GO" id="GO:0006352">
    <property type="term" value="P:DNA-templated transcription initiation"/>
    <property type="evidence" value="ECO:0007669"/>
    <property type="project" value="InterPro"/>
</dbReference>
<dbReference type="InterPro" id="IPR013324">
    <property type="entry name" value="RNA_pol_sigma_r3/r4-like"/>
</dbReference>
<evidence type="ECO:0000256" key="3">
    <source>
        <dbReference type="ARBA" id="ARBA00023082"/>
    </source>
</evidence>
<evidence type="ECO:0000256" key="2">
    <source>
        <dbReference type="ARBA" id="ARBA00023015"/>
    </source>
</evidence>
<comment type="similarity">
    <text evidence="1">Belongs to the sigma-70 factor family. ECF subfamily.</text>
</comment>
<dbReference type="NCBIfam" id="TIGR02937">
    <property type="entry name" value="sigma70-ECF"/>
    <property type="match status" value="1"/>
</dbReference>
<sequence>MDDLSKLIDRAQEGDHDAYGQIYTLFYKRIFRFCKFNTGNNNVAQDICQETFLKAWKSLPNFSQKGGSFQAYLFKIARNLIIDLSRKKKEVSIENYEQADRTQDLDEKLQKQEDITNVRSAIAKLDEVDRQIVILRYFEEMSSFEVAKIVGIREGNLRVKSHRILKKLKEIIQNQND</sequence>
<dbReference type="GO" id="GO:0016987">
    <property type="term" value="F:sigma factor activity"/>
    <property type="evidence" value="ECO:0007669"/>
    <property type="project" value="UniProtKB-KW"/>
</dbReference>
<keyword evidence="2" id="KW-0805">Transcription regulation</keyword>
<organism evidence="8 9">
    <name type="scientific">Candidatus Curtissbacteria bacterium RIFCSPLOWO2_01_FULL_42_26</name>
    <dbReference type="NCBI Taxonomy" id="1797729"/>
    <lineage>
        <taxon>Bacteria</taxon>
        <taxon>Candidatus Curtissiibacteriota</taxon>
    </lineage>
</organism>
<dbReference type="EMBL" id="MFBS01000041">
    <property type="protein sequence ID" value="OGE08201.1"/>
    <property type="molecule type" value="Genomic_DNA"/>
</dbReference>
<dbReference type="PANTHER" id="PTHR43133:SF8">
    <property type="entry name" value="RNA POLYMERASE SIGMA FACTOR HI_1459-RELATED"/>
    <property type="match status" value="1"/>
</dbReference>
<protein>
    <recommendedName>
        <fullName evidence="10">RNA polymerase sigma factor</fullName>
    </recommendedName>
</protein>
<dbReference type="AlphaFoldDB" id="A0A1F5HVL0"/>
<dbReference type="InterPro" id="IPR014284">
    <property type="entry name" value="RNA_pol_sigma-70_dom"/>
</dbReference>
<keyword evidence="5" id="KW-0804">Transcription</keyword>
<evidence type="ECO:0008006" key="10">
    <source>
        <dbReference type="Google" id="ProtNLM"/>
    </source>
</evidence>
<evidence type="ECO:0000313" key="9">
    <source>
        <dbReference type="Proteomes" id="UP000179227"/>
    </source>
</evidence>
<reference evidence="8 9" key="1">
    <citation type="journal article" date="2016" name="Nat. Commun.">
        <title>Thousands of microbial genomes shed light on interconnected biogeochemical processes in an aquifer system.</title>
        <authorList>
            <person name="Anantharaman K."/>
            <person name="Brown C.T."/>
            <person name="Hug L.A."/>
            <person name="Sharon I."/>
            <person name="Castelle C.J."/>
            <person name="Probst A.J."/>
            <person name="Thomas B.C."/>
            <person name="Singh A."/>
            <person name="Wilkins M.J."/>
            <person name="Karaoz U."/>
            <person name="Brodie E.L."/>
            <person name="Williams K.H."/>
            <person name="Hubbard S.S."/>
            <person name="Banfield J.F."/>
        </authorList>
    </citation>
    <scope>NUCLEOTIDE SEQUENCE [LARGE SCALE GENOMIC DNA]</scope>
</reference>
<evidence type="ECO:0000256" key="5">
    <source>
        <dbReference type="ARBA" id="ARBA00023163"/>
    </source>
</evidence>
<dbReference type="SUPFAM" id="SSF88946">
    <property type="entry name" value="Sigma2 domain of RNA polymerase sigma factors"/>
    <property type="match status" value="1"/>
</dbReference>
<keyword evidence="3" id="KW-0731">Sigma factor</keyword>
<dbReference type="InterPro" id="IPR036388">
    <property type="entry name" value="WH-like_DNA-bd_sf"/>
</dbReference>
<evidence type="ECO:0000313" key="8">
    <source>
        <dbReference type="EMBL" id="OGE08201.1"/>
    </source>
</evidence>
<evidence type="ECO:0000259" key="6">
    <source>
        <dbReference type="Pfam" id="PF04542"/>
    </source>
</evidence>
<gene>
    <name evidence="8" type="ORF">A3A60_03745</name>
</gene>
<dbReference type="Proteomes" id="UP000179227">
    <property type="component" value="Unassembled WGS sequence"/>
</dbReference>
<dbReference type="Gene3D" id="1.10.10.10">
    <property type="entry name" value="Winged helix-like DNA-binding domain superfamily/Winged helix DNA-binding domain"/>
    <property type="match status" value="1"/>
</dbReference>
<dbReference type="CDD" id="cd06171">
    <property type="entry name" value="Sigma70_r4"/>
    <property type="match status" value="1"/>
</dbReference>
<dbReference type="Pfam" id="PF08281">
    <property type="entry name" value="Sigma70_r4_2"/>
    <property type="match status" value="1"/>
</dbReference>
<dbReference type="InterPro" id="IPR007627">
    <property type="entry name" value="RNA_pol_sigma70_r2"/>
</dbReference>
<name>A0A1F5HVL0_9BACT</name>
<accession>A0A1F5HVL0</accession>
<dbReference type="InterPro" id="IPR013249">
    <property type="entry name" value="RNA_pol_sigma70_r4_t2"/>
</dbReference>
<feature type="domain" description="RNA polymerase sigma factor 70 region 4 type 2" evidence="7">
    <location>
        <begin position="117"/>
        <end position="168"/>
    </location>
</feature>
<dbReference type="Pfam" id="PF04542">
    <property type="entry name" value="Sigma70_r2"/>
    <property type="match status" value="1"/>
</dbReference>
<dbReference type="STRING" id="1797729.A3A60_03745"/>
<evidence type="ECO:0000259" key="7">
    <source>
        <dbReference type="Pfam" id="PF08281"/>
    </source>
</evidence>
<comment type="caution">
    <text evidence="8">The sequence shown here is derived from an EMBL/GenBank/DDBJ whole genome shotgun (WGS) entry which is preliminary data.</text>
</comment>
<proteinExistence type="inferred from homology"/>
<evidence type="ECO:0000256" key="4">
    <source>
        <dbReference type="ARBA" id="ARBA00023125"/>
    </source>
</evidence>